<dbReference type="GO" id="GO:0050661">
    <property type="term" value="F:NADP binding"/>
    <property type="evidence" value="ECO:0007669"/>
    <property type="project" value="InterPro"/>
</dbReference>
<dbReference type="CDD" id="cd18131">
    <property type="entry name" value="ASADH_C_bac_euk_like"/>
    <property type="match status" value="1"/>
</dbReference>
<organism evidence="15 16">
    <name type="scientific">Candidatus Segetimicrobium genomatis</name>
    <dbReference type="NCBI Taxonomy" id="2569760"/>
    <lineage>
        <taxon>Bacteria</taxon>
        <taxon>Bacillati</taxon>
        <taxon>Candidatus Sysuimicrobiota</taxon>
        <taxon>Candidatus Sysuimicrobiia</taxon>
        <taxon>Candidatus Sysuimicrobiales</taxon>
        <taxon>Candidatus Segetimicrobiaceae</taxon>
        <taxon>Candidatus Segetimicrobium</taxon>
    </lineage>
</organism>
<keyword evidence="4" id="KW-0028">Amino-acid biosynthesis</keyword>
<dbReference type="InterPro" id="IPR005986">
    <property type="entry name" value="Asp_semialdehyde_DH_beta"/>
</dbReference>
<gene>
    <name evidence="15" type="ORF">E6H04_06040</name>
</gene>
<keyword evidence="10" id="KW-0486">Methionine biosynthesis</keyword>
<dbReference type="Pfam" id="PF02774">
    <property type="entry name" value="Semialdhyde_dhC"/>
    <property type="match status" value="1"/>
</dbReference>
<comment type="subunit">
    <text evidence="2">Homodimer.</text>
</comment>
<accession>A0A537JE46</accession>
<dbReference type="CDD" id="cd02316">
    <property type="entry name" value="VcASADH2_like_N"/>
    <property type="match status" value="1"/>
</dbReference>
<evidence type="ECO:0000256" key="13">
    <source>
        <dbReference type="PIRSR" id="PIRSR000148-1"/>
    </source>
</evidence>
<keyword evidence="9" id="KW-0457">Lysine biosynthesis</keyword>
<evidence type="ECO:0000256" key="9">
    <source>
        <dbReference type="ARBA" id="ARBA00023154"/>
    </source>
</evidence>
<dbReference type="NCBIfam" id="NF011456">
    <property type="entry name" value="PRK14874.1"/>
    <property type="match status" value="1"/>
</dbReference>
<reference evidence="15 16" key="1">
    <citation type="journal article" date="2019" name="Nat. Microbiol.">
        <title>Mediterranean grassland soil C-N compound turnover is dependent on rainfall and depth, and is mediated by genomically divergent microorganisms.</title>
        <authorList>
            <person name="Diamond S."/>
            <person name="Andeer P.F."/>
            <person name="Li Z."/>
            <person name="Crits-Christoph A."/>
            <person name="Burstein D."/>
            <person name="Anantharaman K."/>
            <person name="Lane K.R."/>
            <person name="Thomas B.C."/>
            <person name="Pan C."/>
            <person name="Northen T.R."/>
            <person name="Banfield J.F."/>
        </authorList>
    </citation>
    <scope>NUCLEOTIDE SEQUENCE [LARGE SCALE GENOMIC DNA]</scope>
    <source>
        <strain evidence="15">NP_7</strain>
    </source>
</reference>
<dbReference type="PANTHER" id="PTHR46278:SF2">
    <property type="entry name" value="ASPARTATE-SEMIALDEHYDE DEHYDROGENASE"/>
    <property type="match status" value="1"/>
</dbReference>
<dbReference type="GO" id="GO:0004073">
    <property type="term" value="F:aspartate-semialdehyde dehydrogenase activity"/>
    <property type="evidence" value="ECO:0007669"/>
    <property type="project" value="UniProtKB-UniRule"/>
</dbReference>
<dbReference type="NCBIfam" id="TIGR01296">
    <property type="entry name" value="asd_B"/>
    <property type="match status" value="1"/>
</dbReference>
<dbReference type="SUPFAM" id="SSF55347">
    <property type="entry name" value="Glyceraldehyde-3-phosphate dehydrogenase-like, C-terminal domain"/>
    <property type="match status" value="1"/>
</dbReference>
<feature type="active site" description="Acyl-thioester intermediate" evidence="13">
    <location>
        <position position="129"/>
    </location>
</feature>
<dbReference type="GO" id="GO:0019877">
    <property type="term" value="P:diaminopimelate biosynthetic process"/>
    <property type="evidence" value="ECO:0007669"/>
    <property type="project" value="UniProtKB-KW"/>
</dbReference>
<comment type="catalytic activity">
    <reaction evidence="11">
        <text>L-aspartate 4-semialdehyde + phosphate + NADP(+) = 4-phospho-L-aspartate + NADPH + H(+)</text>
        <dbReference type="Rhea" id="RHEA:24284"/>
        <dbReference type="ChEBI" id="CHEBI:15378"/>
        <dbReference type="ChEBI" id="CHEBI:43474"/>
        <dbReference type="ChEBI" id="CHEBI:57535"/>
        <dbReference type="ChEBI" id="CHEBI:57783"/>
        <dbReference type="ChEBI" id="CHEBI:58349"/>
        <dbReference type="ChEBI" id="CHEBI:537519"/>
        <dbReference type="EC" id="1.2.1.11"/>
    </reaction>
</comment>
<dbReference type="GO" id="GO:0046983">
    <property type="term" value="F:protein dimerization activity"/>
    <property type="evidence" value="ECO:0007669"/>
    <property type="project" value="InterPro"/>
</dbReference>
<dbReference type="PIRSF" id="PIRSF000148">
    <property type="entry name" value="ASA_dh"/>
    <property type="match status" value="1"/>
</dbReference>
<evidence type="ECO:0000256" key="10">
    <source>
        <dbReference type="ARBA" id="ARBA00023167"/>
    </source>
</evidence>
<sequence>MAGYHVAVVGATGAVGQTVLRVLEERAFPVASLRVTATERSAGRPVSFRGEAHTVVETSQDALRGVQIAFFGGGDGASERFARRAAASGTLVIDKSSTFRMEPDVPLVIPEVNRPALRAHRGIIANPNCSTIAMVMALAPLHDLVPIRRVVACTYQSASGAGRDAMDALLDQSRRLLDRPDLLRGRPERAEVERVTGTPLPVAFNAVAQWTWMPGGITEEEDKMVRETRKIMDADLGISVTTVRVPVLIGHLIALHVEFAGPVSVERARAHLAAAPGVEMADDWERGIYPTPLDATGRDACLVGRLRPDPTVPHGVCLLAATDNLRKGAALNAVQIAEAVVEDGLLAASRV</sequence>
<dbReference type="GO" id="GO:0009097">
    <property type="term" value="P:isoleucine biosynthetic process"/>
    <property type="evidence" value="ECO:0007669"/>
    <property type="project" value="UniProtKB-UniRule"/>
</dbReference>
<evidence type="ECO:0000256" key="8">
    <source>
        <dbReference type="ARBA" id="ARBA00023002"/>
    </source>
</evidence>
<dbReference type="EC" id="1.2.1.11" evidence="3 12"/>
<dbReference type="SUPFAM" id="SSF51735">
    <property type="entry name" value="NAD(P)-binding Rossmann-fold domains"/>
    <property type="match status" value="1"/>
</dbReference>
<comment type="similarity">
    <text evidence="1">Belongs to the aspartate-semialdehyde dehydrogenase family.</text>
</comment>
<keyword evidence="8 15" id="KW-0560">Oxidoreductase</keyword>
<feature type="active site" description="Proton acceptor" evidence="13">
    <location>
        <position position="251"/>
    </location>
</feature>
<feature type="domain" description="Semialdehyde dehydrogenase NAD-binding" evidence="14">
    <location>
        <begin position="5"/>
        <end position="120"/>
    </location>
</feature>
<dbReference type="InterPro" id="IPR000534">
    <property type="entry name" value="Semialdehyde_DH_NAD-bd"/>
</dbReference>
<evidence type="ECO:0000256" key="2">
    <source>
        <dbReference type="ARBA" id="ARBA00011738"/>
    </source>
</evidence>
<comment type="caution">
    <text evidence="15">The sequence shown here is derived from an EMBL/GenBank/DDBJ whole genome shotgun (WGS) entry which is preliminary data.</text>
</comment>
<evidence type="ECO:0000259" key="14">
    <source>
        <dbReference type="SMART" id="SM00859"/>
    </source>
</evidence>
<proteinExistence type="inferred from homology"/>
<keyword evidence="7" id="KW-0220">Diaminopimelate biosynthesis</keyword>
<evidence type="ECO:0000313" key="15">
    <source>
        <dbReference type="EMBL" id="TMI81750.1"/>
    </source>
</evidence>
<keyword evidence="6" id="KW-0521">NADP</keyword>
<dbReference type="Proteomes" id="UP000320048">
    <property type="component" value="Unassembled WGS sequence"/>
</dbReference>
<evidence type="ECO:0000256" key="7">
    <source>
        <dbReference type="ARBA" id="ARBA00022915"/>
    </source>
</evidence>
<dbReference type="PANTHER" id="PTHR46278">
    <property type="entry name" value="DEHYDROGENASE, PUTATIVE-RELATED"/>
    <property type="match status" value="1"/>
</dbReference>
<evidence type="ECO:0000256" key="5">
    <source>
        <dbReference type="ARBA" id="ARBA00022697"/>
    </source>
</evidence>
<dbReference type="InterPro" id="IPR012280">
    <property type="entry name" value="Semialdhyde_DH_dimer_dom"/>
</dbReference>
<evidence type="ECO:0000256" key="4">
    <source>
        <dbReference type="ARBA" id="ARBA00022605"/>
    </source>
</evidence>
<dbReference type="InterPro" id="IPR036291">
    <property type="entry name" value="NAD(P)-bd_dom_sf"/>
</dbReference>
<evidence type="ECO:0000256" key="12">
    <source>
        <dbReference type="NCBIfam" id="TIGR01296"/>
    </source>
</evidence>
<dbReference type="GO" id="GO:0009089">
    <property type="term" value="P:lysine biosynthetic process via diaminopimelate"/>
    <property type="evidence" value="ECO:0007669"/>
    <property type="project" value="UniProtKB-UniRule"/>
</dbReference>
<dbReference type="GO" id="GO:0009086">
    <property type="term" value="P:methionine biosynthetic process"/>
    <property type="evidence" value="ECO:0007669"/>
    <property type="project" value="UniProtKB-UniRule"/>
</dbReference>
<keyword evidence="5" id="KW-0791">Threonine biosynthesis</keyword>
<name>A0A537JE46_9BACT</name>
<protein>
    <recommendedName>
        <fullName evidence="3 12">Aspartate-semialdehyde dehydrogenase</fullName>
        <ecNumber evidence="3 12">1.2.1.11</ecNumber>
    </recommendedName>
</protein>
<dbReference type="Pfam" id="PF01118">
    <property type="entry name" value="Semialdhyde_dh"/>
    <property type="match status" value="1"/>
</dbReference>
<dbReference type="SMART" id="SM00859">
    <property type="entry name" value="Semialdhyde_dh"/>
    <property type="match status" value="1"/>
</dbReference>
<evidence type="ECO:0000256" key="1">
    <source>
        <dbReference type="ARBA" id="ARBA00010584"/>
    </source>
</evidence>
<evidence type="ECO:0000256" key="11">
    <source>
        <dbReference type="ARBA" id="ARBA00047891"/>
    </source>
</evidence>
<dbReference type="Gene3D" id="3.30.360.10">
    <property type="entry name" value="Dihydrodipicolinate Reductase, domain 2"/>
    <property type="match status" value="1"/>
</dbReference>
<dbReference type="AlphaFoldDB" id="A0A537JE46"/>
<evidence type="ECO:0000256" key="6">
    <source>
        <dbReference type="ARBA" id="ARBA00022857"/>
    </source>
</evidence>
<dbReference type="GO" id="GO:0051287">
    <property type="term" value="F:NAD binding"/>
    <property type="evidence" value="ECO:0007669"/>
    <property type="project" value="InterPro"/>
</dbReference>
<evidence type="ECO:0000313" key="16">
    <source>
        <dbReference type="Proteomes" id="UP000320048"/>
    </source>
</evidence>
<dbReference type="GO" id="GO:0009088">
    <property type="term" value="P:threonine biosynthetic process"/>
    <property type="evidence" value="ECO:0007669"/>
    <property type="project" value="UniProtKB-UniRule"/>
</dbReference>
<evidence type="ECO:0000256" key="3">
    <source>
        <dbReference type="ARBA" id="ARBA00013120"/>
    </source>
</evidence>
<dbReference type="EMBL" id="VBAO01000158">
    <property type="protein sequence ID" value="TMI81750.1"/>
    <property type="molecule type" value="Genomic_DNA"/>
</dbReference>
<dbReference type="Gene3D" id="3.40.50.720">
    <property type="entry name" value="NAD(P)-binding Rossmann-like Domain"/>
    <property type="match status" value="1"/>
</dbReference>